<dbReference type="RefSeq" id="WP_150094061.1">
    <property type="nucleotide sequence ID" value="NZ_VWXX01000026.1"/>
</dbReference>
<gene>
    <name evidence="4" type="ORF">F2Q65_14175</name>
</gene>
<accession>A0A5M8FIZ1</accession>
<dbReference type="PANTHER" id="PTHR34216">
    <property type="match status" value="1"/>
</dbReference>
<protein>
    <submittedName>
        <fullName evidence="4">Polysaccharide deacetylase family protein</fullName>
    </submittedName>
</protein>
<evidence type="ECO:0000259" key="3">
    <source>
        <dbReference type="PROSITE" id="PS51677"/>
    </source>
</evidence>
<dbReference type="Pfam" id="PF01522">
    <property type="entry name" value="Polysacc_deac_1"/>
    <property type="match status" value="1"/>
</dbReference>
<dbReference type="InterPro" id="IPR011330">
    <property type="entry name" value="Glyco_hydro/deAcase_b/a-brl"/>
</dbReference>
<evidence type="ECO:0000256" key="2">
    <source>
        <dbReference type="ARBA" id="ARBA00022729"/>
    </source>
</evidence>
<dbReference type="Proteomes" id="UP000322981">
    <property type="component" value="Unassembled WGS sequence"/>
</dbReference>
<dbReference type="PROSITE" id="PS51677">
    <property type="entry name" value="NODB"/>
    <property type="match status" value="1"/>
</dbReference>
<keyword evidence="2" id="KW-0732">Signal</keyword>
<keyword evidence="5" id="KW-1185">Reference proteome</keyword>
<dbReference type="GO" id="GO:0005576">
    <property type="term" value="C:extracellular region"/>
    <property type="evidence" value="ECO:0007669"/>
    <property type="project" value="UniProtKB-SubCell"/>
</dbReference>
<dbReference type="AlphaFoldDB" id="A0A5M8FIZ1"/>
<evidence type="ECO:0000313" key="5">
    <source>
        <dbReference type="Proteomes" id="UP000322981"/>
    </source>
</evidence>
<organism evidence="4 5">
    <name type="scientific">Thiohalocapsa marina</name>
    <dbReference type="NCBI Taxonomy" id="424902"/>
    <lineage>
        <taxon>Bacteria</taxon>
        <taxon>Pseudomonadati</taxon>
        <taxon>Pseudomonadota</taxon>
        <taxon>Gammaproteobacteria</taxon>
        <taxon>Chromatiales</taxon>
        <taxon>Chromatiaceae</taxon>
        <taxon>Thiohalocapsa</taxon>
    </lineage>
</organism>
<sequence>MNDTITAKRMLGKLLAPIWRSTGPRRCVLLYHAIGTSPWAISVEDFRAQLAWLAANAAVGTLDQVLDGSPASALSIAITFDDGYACLADQALPVLKDLGLTATAYLNTGWIMDGERRDSDAALGHYPAETFMNWADVEQLASQGWTIGSHGVEHLDLTCLAPEAVDRELLVSRQTLQQRLGVADCRHFSYTWGRHSPALRSRVDAAGYRYAAAGHHAPLRAGDDPLAFPRINVARDYTLDDFKAIVRGDWDYLGWVQRARAWRR</sequence>
<comment type="caution">
    <text evidence="4">The sequence shown here is derived from an EMBL/GenBank/DDBJ whole genome shotgun (WGS) entry which is preliminary data.</text>
</comment>
<reference evidence="4 5" key="1">
    <citation type="submission" date="2019-09" db="EMBL/GenBank/DDBJ databases">
        <title>Whole-genome sequence of the purple sulfur bacterium Thiohalocapsa marina DSM 19078.</title>
        <authorList>
            <person name="Kyndt J.A."/>
            <person name="Meyer T.E."/>
        </authorList>
    </citation>
    <scope>NUCLEOTIDE SEQUENCE [LARGE SCALE GENOMIC DNA]</scope>
    <source>
        <strain evidence="4 5">DSM 19078</strain>
    </source>
</reference>
<dbReference type="OrthoDB" id="9814639at2"/>
<dbReference type="PANTHER" id="PTHR34216:SF3">
    <property type="entry name" value="POLY-BETA-1,6-N-ACETYL-D-GLUCOSAMINE N-DEACETYLASE"/>
    <property type="match status" value="1"/>
</dbReference>
<feature type="domain" description="NodB homology" evidence="3">
    <location>
        <begin position="74"/>
        <end position="264"/>
    </location>
</feature>
<dbReference type="CDD" id="cd10918">
    <property type="entry name" value="CE4_NodB_like_5s_6s"/>
    <property type="match status" value="1"/>
</dbReference>
<dbReference type="EMBL" id="VWXX01000026">
    <property type="protein sequence ID" value="KAA6183950.1"/>
    <property type="molecule type" value="Genomic_DNA"/>
</dbReference>
<evidence type="ECO:0000313" key="4">
    <source>
        <dbReference type="EMBL" id="KAA6183950.1"/>
    </source>
</evidence>
<dbReference type="SUPFAM" id="SSF88713">
    <property type="entry name" value="Glycoside hydrolase/deacetylase"/>
    <property type="match status" value="1"/>
</dbReference>
<proteinExistence type="predicted"/>
<dbReference type="InterPro" id="IPR002509">
    <property type="entry name" value="NODB_dom"/>
</dbReference>
<evidence type="ECO:0000256" key="1">
    <source>
        <dbReference type="ARBA" id="ARBA00004613"/>
    </source>
</evidence>
<name>A0A5M8FIZ1_9GAMM</name>
<dbReference type="GO" id="GO:0005975">
    <property type="term" value="P:carbohydrate metabolic process"/>
    <property type="evidence" value="ECO:0007669"/>
    <property type="project" value="InterPro"/>
</dbReference>
<dbReference type="InterPro" id="IPR051398">
    <property type="entry name" value="Polysacch_Deacetylase"/>
</dbReference>
<dbReference type="Gene3D" id="3.20.20.370">
    <property type="entry name" value="Glycoside hydrolase/deacetylase"/>
    <property type="match status" value="1"/>
</dbReference>
<comment type="subcellular location">
    <subcellularLocation>
        <location evidence="1">Secreted</location>
    </subcellularLocation>
</comment>
<dbReference type="GO" id="GO:0016810">
    <property type="term" value="F:hydrolase activity, acting on carbon-nitrogen (but not peptide) bonds"/>
    <property type="evidence" value="ECO:0007669"/>
    <property type="project" value="InterPro"/>
</dbReference>